<proteinExistence type="inferred from homology"/>
<evidence type="ECO:0000256" key="2">
    <source>
        <dbReference type="ARBA" id="ARBA00006131"/>
    </source>
</evidence>
<sequence>MPLLQLPLLEGPPTATMVRWARRYRRRRWRPYTRRGYGRFRSGLRRNRWRRHRRVRRRRRTFYRKRPYVGPLVQWHPKHRALCTIHGWGIAFYGLSTNTTTNFQTWQIRTGNKPGYYKYYGGGVSIYSLTLDWLYEEHLKAHNTWSRSNEGFDLARYFGTKFILPPHPTIDYIFWWRTDYGTLKKQPFQELHPAVAITNPKHIIIKSIKNGGRRSKKVFISPPSVHNSQWYFMKQWCDASLLKFGFTMIELKNQFIHTGSTRPMVLLGSASGVKTPLQIPTTKTIPTTANQVYYKYDWDTGIGNKVGYGTLKTSTQVLQVSIAEFDMPYWLYFYGQGWQNFNNSNVYFWWWYEDYTSKDTWAPQDLPDQTKQWILIEKFTGNKDYAHNVIDLVQNGPMVKGSADIDGSNIFNLSFLYKSYWQWGGTNPVAPPNLNPCEQPPAGNFGYPVRIGNPATTGAYMLHPWDLDPTGIITTDKLRNILRFSDSDDPQKQKELPKTSNEIDSAPYNEEENENSSSEESSSSPEEDADPEDIYHALTRRISRNRNFRHKLIRGIYRLLNE</sequence>
<keyword evidence="3 6" id="KW-1140">T=1 icosahedral capsid protein</keyword>
<feature type="compositionally biased region" description="Low complexity" evidence="7">
    <location>
        <begin position="515"/>
        <end position="524"/>
    </location>
</feature>
<accession>A0A220IGM6</accession>
<dbReference type="EMBL" id="MF327556">
    <property type="protein sequence ID" value="ASH99130.1"/>
    <property type="molecule type" value="Genomic_DNA"/>
</dbReference>
<feature type="compositionally biased region" description="Basic and acidic residues" evidence="7">
    <location>
        <begin position="485"/>
        <end position="497"/>
    </location>
</feature>
<feature type="region of interest" description="Disordered" evidence="7">
    <location>
        <begin position="484"/>
        <end position="536"/>
    </location>
</feature>
<keyword evidence="4 6" id="KW-0167">Capsid protein</keyword>
<comment type="similarity">
    <text evidence="2 6">Belongs to the anelloviridae capsid protein family.</text>
</comment>
<organism evidence="8">
    <name type="scientific">Giant panda anellovirus</name>
    <dbReference type="NCBI Taxonomy" id="2016460"/>
    <lineage>
        <taxon>Viruses</taxon>
        <taxon>Monodnaviria</taxon>
        <taxon>Shotokuvirae</taxon>
        <taxon>Commensaviricota</taxon>
        <taxon>Cardeaviricetes</taxon>
        <taxon>Sanitavirales</taxon>
        <taxon>Anelloviridae</taxon>
    </lineage>
</organism>
<dbReference type="Pfam" id="PF02956">
    <property type="entry name" value="TT_ORF1"/>
    <property type="match status" value="1"/>
</dbReference>
<protein>
    <recommendedName>
        <fullName evidence="6">Capsid protein</fullName>
    </recommendedName>
</protein>
<evidence type="ECO:0000256" key="7">
    <source>
        <dbReference type="SAM" id="MobiDB-lite"/>
    </source>
</evidence>
<evidence type="ECO:0000256" key="3">
    <source>
        <dbReference type="ARBA" id="ARBA00022431"/>
    </source>
</evidence>
<evidence type="ECO:0000256" key="5">
    <source>
        <dbReference type="ARBA" id="ARBA00022844"/>
    </source>
</evidence>
<comment type="subcellular location">
    <subcellularLocation>
        <location evidence="1 6">Virion</location>
    </subcellularLocation>
</comment>
<reference evidence="8" key="1">
    <citation type="journal article" date="2017" name="Microbiome">
        <title>Virome comparisons in wild-diseased and healthy captive giant pandas.</title>
        <authorList>
            <person name="Zhang W."/>
            <person name="Yang S."/>
            <person name="Shan T."/>
            <person name="Hou R."/>
            <person name="Liu Z."/>
            <person name="Li W."/>
            <person name="Guo L."/>
            <person name="Wang Y."/>
            <person name="Chen P."/>
            <person name="Wang X."/>
            <person name="Feng F."/>
            <person name="Wang H."/>
            <person name="Chen C."/>
            <person name="Shen Q."/>
            <person name="Zhou C."/>
            <person name="Hua X."/>
            <person name="Cui L."/>
            <person name="Deng X."/>
            <person name="Zhang Z."/>
            <person name="Qi D."/>
            <person name="Delwart E."/>
        </authorList>
    </citation>
    <scope>NUCLEOTIDE SEQUENCE</scope>
    <source>
        <strain evidence="8">Gpan21207</strain>
    </source>
</reference>
<evidence type="ECO:0000256" key="6">
    <source>
        <dbReference type="RuleBase" id="RU361230"/>
    </source>
</evidence>
<name>A0A220IGM6_9VIRU</name>
<evidence type="ECO:0000313" key="8">
    <source>
        <dbReference type="EMBL" id="ASH99130.1"/>
    </source>
</evidence>
<keyword evidence="5 6" id="KW-0946">Virion</keyword>
<comment type="function">
    <text evidence="6">Self-assembles to form an icosahedral capsid.</text>
</comment>
<dbReference type="GO" id="GO:0039615">
    <property type="term" value="C:T=1 icosahedral viral capsid"/>
    <property type="evidence" value="ECO:0007669"/>
    <property type="project" value="UniProtKB-UniRule"/>
</dbReference>
<dbReference type="InterPro" id="IPR004219">
    <property type="entry name" value="TTvirus_Unk"/>
</dbReference>
<evidence type="ECO:0000256" key="4">
    <source>
        <dbReference type="ARBA" id="ARBA00022561"/>
    </source>
</evidence>
<evidence type="ECO:0000256" key="1">
    <source>
        <dbReference type="ARBA" id="ARBA00004328"/>
    </source>
</evidence>